<comment type="similarity">
    <text evidence="5">Belongs to the salp15 family.</text>
</comment>
<evidence type="ECO:0000256" key="6">
    <source>
        <dbReference type="SAM" id="SignalP"/>
    </source>
</evidence>
<dbReference type="Pfam" id="PF12115">
    <property type="entry name" value="Salp15"/>
    <property type="match status" value="1"/>
</dbReference>
<keyword evidence="2" id="KW-0964">Secreted</keyword>
<evidence type="ECO:0000256" key="3">
    <source>
        <dbReference type="ARBA" id="ARBA00022729"/>
    </source>
</evidence>
<protein>
    <submittedName>
        <fullName evidence="7">Putative ixostatin</fullName>
    </submittedName>
</protein>
<keyword evidence="3 6" id="KW-0732">Signal</keyword>
<dbReference type="EMBL" id="GADI01005101">
    <property type="protein sequence ID" value="JAA68707.1"/>
    <property type="molecule type" value="mRNA"/>
</dbReference>
<organism evidence="7">
    <name type="scientific">Ixodes ricinus</name>
    <name type="common">Common tick</name>
    <name type="synonym">Acarus ricinus</name>
    <dbReference type="NCBI Taxonomy" id="34613"/>
    <lineage>
        <taxon>Eukaryota</taxon>
        <taxon>Metazoa</taxon>
        <taxon>Ecdysozoa</taxon>
        <taxon>Arthropoda</taxon>
        <taxon>Chelicerata</taxon>
        <taxon>Arachnida</taxon>
        <taxon>Acari</taxon>
        <taxon>Parasitiformes</taxon>
        <taxon>Ixodida</taxon>
        <taxon>Ixodoidea</taxon>
        <taxon>Ixodidae</taxon>
        <taxon>Ixodinae</taxon>
        <taxon>Ixodes</taxon>
    </lineage>
</organism>
<comment type="subcellular location">
    <subcellularLocation>
        <location evidence="1">Secreted</location>
    </subcellularLocation>
</comment>
<evidence type="ECO:0000256" key="4">
    <source>
        <dbReference type="ARBA" id="ARBA00023180"/>
    </source>
</evidence>
<evidence type="ECO:0000256" key="1">
    <source>
        <dbReference type="ARBA" id="ARBA00004613"/>
    </source>
</evidence>
<sequence>MILTLSVVLLATFDYIHASQCSTRLENYMKEKCASFTSPKLTYAGFYGCSFTCKGMNAEGQPRSTTYNLVDGLPCGPCQECCQGRCTPVTFSSYNPLSLKSCAVKETAAGRYP</sequence>
<dbReference type="GO" id="GO:0005576">
    <property type="term" value="C:extracellular region"/>
    <property type="evidence" value="ECO:0007669"/>
    <property type="project" value="UniProtKB-SubCell"/>
</dbReference>
<proteinExistence type="evidence at transcript level"/>
<evidence type="ECO:0000256" key="2">
    <source>
        <dbReference type="ARBA" id="ARBA00022525"/>
    </source>
</evidence>
<name>A0A0K8RC26_IXORI</name>
<accession>A0A0K8RC26</accession>
<dbReference type="InterPro" id="IPR021971">
    <property type="entry name" value="Salp15"/>
</dbReference>
<keyword evidence="4" id="KW-0325">Glycoprotein</keyword>
<evidence type="ECO:0000313" key="7">
    <source>
        <dbReference type="EMBL" id="JAA68707.1"/>
    </source>
</evidence>
<dbReference type="AlphaFoldDB" id="A0A0K8RC26"/>
<reference evidence="7" key="1">
    <citation type="submission" date="2012-12" db="EMBL/GenBank/DDBJ databases">
        <title>Identification and characterization of a phenylalanine ammonia-lyase gene family in Isatis indigotica Fort.</title>
        <authorList>
            <person name="Liu Q."/>
            <person name="Chen J."/>
            <person name="Zhou X."/>
            <person name="Di P."/>
            <person name="Xiao Y."/>
            <person name="Xuan H."/>
            <person name="Zhang L."/>
            <person name="Chen W."/>
        </authorList>
    </citation>
    <scope>NUCLEOTIDE SEQUENCE</scope>
    <source>
        <tissue evidence="7">Salivary gland</tissue>
    </source>
</reference>
<evidence type="ECO:0000256" key="5">
    <source>
        <dbReference type="ARBA" id="ARBA00034321"/>
    </source>
</evidence>
<feature type="signal peptide" evidence="6">
    <location>
        <begin position="1"/>
        <end position="18"/>
    </location>
</feature>
<feature type="chain" id="PRO_5005516771" evidence="6">
    <location>
        <begin position="19"/>
        <end position="113"/>
    </location>
</feature>